<evidence type="ECO:0000256" key="2">
    <source>
        <dbReference type="ARBA" id="ARBA00007441"/>
    </source>
</evidence>
<dbReference type="EC" id="2.6.1.1" evidence="7"/>
<protein>
    <recommendedName>
        <fullName evidence="7">Aspartate aminotransferase</fullName>
        <ecNumber evidence="7">2.6.1.1</ecNumber>
    </recommendedName>
</protein>
<keyword evidence="10" id="KW-1185">Reference proteome</keyword>
<dbReference type="PROSITE" id="PS00105">
    <property type="entry name" value="AA_TRANSFER_CLASS_1"/>
    <property type="match status" value="1"/>
</dbReference>
<keyword evidence="6" id="KW-0663">Pyridoxal phosphate</keyword>
<comment type="catalytic activity">
    <reaction evidence="7">
        <text>L-aspartate + 2-oxoglutarate = oxaloacetate + L-glutamate</text>
        <dbReference type="Rhea" id="RHEA:21824"/>
        <dbReference type="ChEBI" id="CHEBI:16452"/>
        <dbReference type="ChEBI" id="CHEBI:16810"/>
        <dbReference type="ChEBI" id="CHEBI:29985"/>
        <dbReference type="ChEBI" id="CHEBI:29991"/>
        <dbReference type="EC" id="2.6.1.1"/>
    </reaction>
</comment>
<comment type="similarity">
    <text evidence="2">Belongs to the class-I pyridoxal-phosphate-dependent aminotransferase family.</text>
</comment>
<keyword evidence="4 7" id="KW-0032">Aminotransferase</keyword>
<dbReference type="GO" id="GO:0030170">
    <property type="term" value="F:pyridoxal phosphate binding"/>
    <property type="evidence" value="ECO:0007669"/>
    <property type="project" value="InterPro"/>
</dbReference>
<dbReference type="Proteomes" id="UP001147747">
    <property type="component" value="Unassembled WGS sequence"/>
</dbReference>
<dbReference type="SUPFAM" id="SSF53383">
    <property type="entry name" value="PLP-dependent transferases"/>
    <property type="match status" value="1"/>
</dbReference>
<evidence type="ECO:0000256" key="7">
    <source>
        <dbReference type="RuleBase" id="RU000480"/>
    </source>
</evidence>
<organism evidence="9 10">
    <name type="scientific">Penicillium cosmopolitanum</name>
    <dbReference type="NCBI Taxonomy" id="1131564"/>
    <lineage>
        <taxon>Eukaryota</taxon>
        <taxon>Fungi</taxon>
        <taxon>Dikarya</taxon>
        <taxon>Ascomycota</taxon>
        <taxon>Pezizomycotina</taxon>
        <taxon>Eurotiomycetes</taxon>
        <taxon>Eurotiomycetidae</taxon>
        <taxon>Eurotiales</taxon>
        <taxon>Aspergillaceae</taxon>
        <taxon>Penicillium</taxon>
    </lineage>
</organism>
<comment type="miscellaneous">
    <text evidence="7">In eukaryotes there are cytoplasmic, mitochondrial and chloroplastic isozymes.</text>
</comment>
<dbReference type="PANTHER" id="PTHR11879:SF55">
    <property type="entry name" value="GLUTAMATE OXALOACETATE TRANSAMINASE 1, ISOFORM B"/>
    <property type="match status" value="1"/>
</dbReference>
<dbReference type="InterPro" id="IPR004839">
    <property type="entry name" value="Aminotransferase_I/II_large"/>
</dbReference>
<dbReference type="AlphaFoldDB" id="A0A9W9VHF2"/>
<evidence type="ECO:0000259" key="8">
    <source>
        <dbReference type="Pfam" id="PF00155"/>
    </source>
</evidence>
<dbReference type="InterPro" id="IPR015421">
    <property type="entry name" value="PyrdxlP-dep_Trfase_major"/>
</dbReference>
<dbReference type="CDD" id="cd00609">
    <property type="entry name" value="AAT_like"/>
    <property type="match status" value="1"/>
</dbReference>
<evidence type="ECO:0000256" key="5">
    <source>
        <dbReference type="ARBA" id="ARBA00022679"/>
    </source>
</evidence>
<evidence type="ECO:0000313" key="9">
    <source>
        <dbReference type="EMBL" id="KAJ5379526.1"/>
    </source>
</evidence>
<dbReference type="OrthoDB" id="6752799at2759"/>
<dbReference type="RefSeq" id="XP_056483312.1">
    <property type="nucleotide sequence ID" value="XM_056637282.1"/>
</dbReference>
<sequence>MFFDTVEPGPVDVMYGLKIAADEDKSPLKVDLGVGVYRNELGNYNEMSVLRKAKDELHALNPGHDYEVTTGNSRYLANAAKVAFGGDSSVFDREKIASVQTISGTGAVHVALMLLARSSKENSRQVYIGTPTWGNYVPMCRLAGLDTKTYTHYNPLTGGVDFESVIDAVRTADEGSIFILQGCCHNPTAADFSKEQWQALAAEMKNRHLLPLLDIAYQGLGHGIEEDSYGVRHFAQMGFEMIVCQSFSKNFGLYGERAGACHVICASETHVQPVHDQLRCLIRWEFSSSPAYGSRLVDLVLSDSSKQAEWYVVSYLSLNIFIFFDSKTSKLKQSGIPNYTLLGTVLFLFENHFSIF</sequence>
<comment type="subunit">
    <text evidence="3 7">Homodimer.</text>
</comment>
<name>A0A9W9VHF2_9EURO</name>
<evidence type="ECO:0000313" key="10">
    <source>
        <dbReference type="Proteomes" id="UP001147747"/>
    </source>
</evidence>
<dbReference type="GO" id="GO:0006520">
    <property type="term" value="P:amino acid metabolic process"/>
    <property type="evidence" value="ECO:0007669"/>
    <property type="project" value="InterPro"/>
</dbReference>
<comment type="cofactor">
    <cofactor evidence="1">
        <name>pyridoxal 5'-phosphate</name>
        <dbReference type="ChEBI" id="CHEBI:597326"/>
    </cofactor>
</comment>
<dbReference type="PRINTS" id="PR00799">
    <property type="entry name" value="TRANSAMINASE"/>
</dbReference>
<keyword evidence="5 7" id="KW-0808">Transferase</keyword>
<dbReference type="InterPro" id="IPR015422">
    <property type="entry name" value="PyrdxlP-dep_Trfase_small"/>
</dbReference>
<dbReference type="InterPro" id="IPR004838">
    <property type="entry name" value="NHTrfase_class1_PyrdxlP-BS"/>
</dbReference>
<dbReference type="Gene3D" id="3.90.1150.10">
    <property type="entry name" value="Aspartate Aminotransferase, domain 1"/>
    <property type="match status" value="1"/>
</dbReference>
<feature type="domain" description="Aminotransferase class I/classII large" evidence="8">
    <location>
        <begin position="29"/>
        <end position="309"/>
    </location>
</feature>
<evidence type="ECO:0000256" key="1">
    <source>
        <dbReference type="ARBA" id="ARBA00001933"/>
    </source>
</evidence>
<proteinExistence type="inferred from homology"/>
<gene>
    <name evidence="9" type="ORF">N7509_012645</name>
</gene>
<evidence type="ECO:0000256" key="4">
    <source>
        <dbReference type="ARBA" id="ARBA00022576"/>
    </source>
</evidence>
<dbReference type="Gene3D" id="3.40.640.10">
    <property type="entry name" value="Type I PLP-dependent aspartate aminotransferase-like (Major domain)"/>
    <property type="match status" value="1"/>
</dbReference>
<evidence type="ECO:0000256" key="6">
    <source>
        <dbReference type="ARBA" id="ARBA00022898"/>
    </source>
</evidence>
<dbReference type="Pfam" id="PF00155">
    <property type="entry name" value="Aminotran_1_2"/>
    <property type="match status" value="1"/>
</dbReference>
<dbReference type="EMBL" id="JAPZBU010000011">
    <property type="protein sequence ID" value="KAJ5379526.1"/>
    <property type="molecule type" value="Genomic_DNA"/>
</dbReference>
<evidence type="ECO:0000256" key="3">
    <source>
        <dbReference type="ARBA" id="ARBA00011738"/>
    </source>
</evidence>
<dbReference type="GeneID" id="81376262"/>
<accession>A0A9W9VHF2</accession>
<reference evidence="9" key="2">
    <citation type="journal article" date="2023" name="IMA Fungus">
        <title>Comparative genomic study of the Penicillium genus elucidates a diverse pangenome and 15 lateral gene transfer events.</title>
        <authorList>
            <person name="Petersen C."/>
            <person name="Sorensen T."/>
            <person name="Nielsen M.R."/>
            <person name="Sondergaard T.E."/>
            <person name="Sorensen J.L."/>
            <person name="Fitzpatrick D.A."/>
            <person name="Frisvad J.C."/>
            <person name="Nielsen K.L."/>
        </authorList>
    </citation>
    <scope>NUCLEOTIDE SEQUENCE</scope>
    <source>
        <strain evidence="9">IBT 29677</strain>
    </source>
</reference>
<dbReference type="InterPro" id="IPR015424">
    <property type="entry name" value="PyrdxlP-dep_Trfase"/>
</dbReference>
<reference evidence="9" key="1">
    <citation type="submission" date="2022-12" db="EMBL/GenBank/DDBJ databases">
        <authorList>
            <person name="Petersen C."/>
        </authorList>
    </citation>
    <scope>NUCLEOTIDE SEQUENCE</scope>
    <source>
        <strain evidence="9">IBT 29677</strain>
    </source>
</reference>
<dbReference type="PANTHER" id="PTHR11879">
    <property type="entry name" value="ASPARTATE AMINOTRANSFERASE"/>
    <property type="match status" value="1"/>
</dbReference>
<dbReference type="GO" id="GO:0004069">
    <property type="term" value="F:L-aspartate:2-oxoglutarate aminotransferase activity"/>
    <property type="evidence" value="ECO:0007669"/>
    <property type="project" value="UniProtKB-EC"/>
</dbReference>
<comment type="caution">
    <text evidence="9">The sequence shown here is derived from an EMBL/GenBank/DDBJ whole genome shotgun (WGS) entry which is preliminary data.</text>
</comment>
<dbReference type="InterPro" id="IPR000796">
    <property type="entry name" value="Asp_trans"/>
</dbReference>